<feature type="region of interest" description="Disordered" evidence="5">
    <location>
        <begin position="281"/>
        <end position="360"/>
    </location>
</feature>
<evidence type="ECO:0000259" key="7">
    <source>
        <dbReference type="Pfam" id="PF25121"/>
    </source>
</evidence>
<feature type="compositionally biased region" description="Acidic residues" evidence="5">
    <location>
        <begin position="304"/>
        <end position="315"/>
    </location>
</feature>
<feature type="compositionally biased region" description="Basic residues" evidence="5">
    <location>
        <begin position="331"/>
        <end position="340"/>
    </location>
</feature>
<evidence type="ECO:0000256" key="2">
    <source>
        <dbReference type="ARBA" id="ARBA00009087"/>
    </source>
</evidence>
<dbReference type="Ensembl" id="ENSMMOT00000024998.1">
    <property type="protein sequence ID" value="ENSMMOP00000024587.1"/>
    <property type="gene ID" value="ENSMMOG00000018693.1"/>
</dbReference>
<name>A0A3Q4BT15_MOLML</name>
<feature type="compositionally biased region" description="Acidic residues" evidence="5">
    <location>
        <begin position="193"/>
        <end position="212"/>
    </location>
</feature>
<comment type="similarity">
    <text evidence="2">Belongs to the ESF1 family.</text>
</comment>
<protein>
    <submittedName>
        <fullName evidence="8">Uncharacterized protein</fullName>
    </submittedName>
</protein>
<comment type="subcellular location">
    <subcellularLocation>
        <location evidence="1">Nucleus</location>
        <location evidence="1">Nucleolus</location>
    </subcellularLocation>
</comment>
<sequence>MDWDRLKAKDLLALLNSFTPKGGAVLSVKIYPSDFGKERLKMEETRGPAELSALPDDSEDDTTEDRVYREKMRDYQFKRLKYFYAVVECDSVDTATKIYEECDGYEYESSCSVLDLRFIPGDVTFDEEPKDEATDVNLAAYTPKLFTSSATTTSKVELTWDETDHERVTAMNRNFNKDELLDMDFNAYLASSSEEEGSEEAGVEFGEEEQEDDGSRKKKKSEEQISKYRELLRGIQDKEKKLQEDKDMEMEISWMPGLRETTEQLVQKKLEGKDKLTPWEEFLEKKKDRKKQKKSQRKQKDKELSDDELPPDIDLSDPFFAEELATTDTKKKPKGKKKKKKEQEEQTAEEEEELEKQKAEMTLLMEDDADDAKRKHFNYDKIVEQQNLSKKKRKKLLKKGEEPLEDDDFQVDVRDPRFQAMFTSHLFNLDPSHPGYKNTKATQSILMEKQRRREEQQRRVEEVVSAQRATPGKKQEKDSDSPAVEVASKKSIDPGLSLLVKSIKSKTEQFQARKKQKLT</sequence>
<reference evidence="8" key="1">
    <citation type="submission" date="2025-08" db="UniProtKB">
        <authorList>
            <consortium name="Ensembl"/>
        </authorList>
    </citation>
    <scope>IDENTIFICATION</scope>
</reference>
<feature type="compositionally biased region" description="Basic and acidic residues" evidence="5">
    <location>
        <begin position="220"/>
        <end position="245"/>
    </location>
</feature>
<feature type="compositionally biased region" description="Basic residues" evidence="5">
    <location>
        <begin position="287"/>
        <end position="297"/>
    </location>
</feature>
<feature type="region of interest" description="Disordered" evidence="5">
    <location>
        <begin position="44"/>
        <end position="64"/>
    </location>
</feature>
<feature type="domain" description="ESF1 RRM" evidence="7">
    <location>
        <begin position="1"/>
        <end position="134"/>
    </location>
</feature>
<evidence type="ECO:0000259" key="6">
    <source>
        <dbReference type="Pfam" id="PF08159"/>
    </source>
</evidence>
<dbReference type="STRING" id="94237.ENSMMOP00000024587"/>
<dbReference type="OMA" id="FEMSATH"/>
<accession>A0A3Q4BT15</accession>
<feature type="region of interest" description="Disordered" evidence="5">
    <location>
        <begin position="191"/>
        <end position="260"/>
    </location>
</feature>
<dbReference type="GO" id="GO:0005730">
    <property type="term" value="C:nucleolus"/>
    <property type="evidence" value="ECO:0007669"/>
    <property type="project" value="UniProtKB-SubCell"/>
</dbReference>
<dbReference type="AlphaFoldDB" id="A0A3Q4BT15"/>
<feature type="region of interest" description="Disordered" evidence="5">
    <location>
        <begin position="388"/>
        <end position="410"/>
    </location>
</feature>
<keyword evidence="3" id="KW-0175">Coiled coil</keyword>
<dbReference type="Pfam" id="PF08159">
    <property type="entry name" value="NUC153"/>
    <property type="match status" value="1"/>
</dbReference>
<dbReference type="GO" id="GO:0003723">
    <property type="term" value="F:RNA binding"/>
    <property type="evidence" value="ECO:0007669"/>
    <property type="project" value="TreeGrafter"/>
</dbReference>
<evidence type="ECO:0000256" key="5">
    <source>
        <dbReference type="SAM" id="MobiDB-lite"/>
    </source>
</evidence>
<feature type="region of interest" description="Disordered" evidence="5">
    <location>
        <begin position="427"/>
        <end position="490"/>
    </location>
</feature>
<proteinExistence type="inferred from homology"/>
<keyword evidence="9" id="KW-1185">Reference proteome</keyword>
<dbReference type="Proteomes" id="UP000261620">
    <property type="component" value="Unplaced"/>
</dbReference>
<dbReference type="InterPro" id="IPR012580">
    <property type="entry name" value="NUC153"/>
</dbReference>
<evidence type="ECO:0000256" key="4">
    <source>
        <dbReference type="ARBA" id="ARBA00023242"/>
    </source>
</evidence>
<reference evidence="8" key="2">
    <citation type="submission" date="2025-09" db="UniProtKB">
        <authorList>
            <consortium name="Ensembl"/>
        </authorList>
    </citation>
    <scope>IDENTIFICATION</scope>
</reference>
<feature type="domain" description="NUC153" evidence="6">
    <location>
        <begin position="415"/>
        <end position="442"/>
    </location>
</feature>
<dbReference type="InterPro" id="IPR039754">
    <property type="entry name" value="Esf1"/>
</dbReference>
<dbReference type="PANTHER" id="PTHR12202:SF0">
    <property type="entry name" value="ESF1 HOMOLOG"/>
    <property type="match status" value="1"/>
</dbReference>
<evidence type="ECO:0000313" key="9">
    <source>
        <dbReference type="Proteomes" id="UP000261620"/>
    </source>
</evidence>
<dbReference type="PANTHER" id="PTHR12202">
    <property type="entry name" value="ESF1 HOMOLOG"/>
    <property type="match status" value="1"/>
</dbReference>
<dbReference type="Pfam" id="PF25121">
    <property type="entry name" value="RRM_ESF1"/>
    <property type="match status" value="1"/>
</dbReference>
<evidence type="ECO:0000256" key="1">
    <source>
        <dbReference type="ARBA" id="ARBA00004604"/>
    </source>
</evidence>
<evidence type="ECO:0000256" key="3">
    <source>
        <dbReference type="ARBA" id="ARBA00023054"/>
    </source>
</evidence>
<organism evidence="8 9">
    <name type="scientific">Mola mola</name>
    <name type="common">Ocean sunfish</name>
    <name type="synonym">Tetraodon mola</name>
    <dbReference type="NCBI Taxonomy" id="94237"/>
    <lineage>
        <taxon>Eukaryota</taxon>
        <taxon>Metazoa</taxon>
        <taxon>Chordata</taxon>
        <taxon>Craniata</taxon>
        <taxon>Vertebrata</taxon>
        <taxon>Euteleostomi</taxon>
        <taxon>Actinopterygii</taxon>
        <taxon>Neopterygii</taxon>
        <taxon>Teleostei</taxon>
        <taxon>Neoteleostei</taxon>
        <taxon>Acanthomorphata</taxon>
        <taxon>Eupercaria</taxon>
        <taxon>Tetraodontiformes</taxon>
        <taxon>Molidae</taxon>
        <taxon>Mola</taxon>
    </lineage>
</organism>
<dbReference type="InterPro" id="IPR056750">
    <property type="entry name" value="RRM_ESF1"/>
</dbReference>
<feature type="compositionally biased region" description="Basic and acidic residues" evidence="5">
    <location>
        <begin position="448"/>
        <end position="462"/>
    </location>
</feature>
<keyword evidence="4" id="KW-0539">Nucleus</keyword>
<feature type="compositionally biased region" description="Acidic residues" evidence="5">
    <location>
        <begin position="345"/>
        <end position="354"/>
    </location>
</feature>
<dbReference type="GO" id="GO:0006364">
    <property type="term" value="P:rRNA processing"/>
    <property type="evidence" value="ECO:0007669"/>
    <property type="project" value="InterPro"/>
</dbReference>
<evidence type="ECO:0000313" key="8">
    <source>
        <dbReference type="Ensembl" id="ENSMMOP00000024587.1"/>
    </source>
</evidence>